<evidence type="ECO:0000313" key="1">
    <source>
        <dbReference type="EMBL" id="KAI9507359.1"/>
    </source>
</evidence>
<name>A0ACC0U8E1_9AGAM</name>
<dbReference type="Proteomes" id="UP001207468">
    <property type="component" value="Unassembled WGS sequence"/>
</dbReference>
<reference evidence="1" key="1">
    <citation type="submission" date="2021-03" db="EMBL/GenBank/DDBJ databases">
        <title>Evolutionary priming and transition to the ectomycorrhizal habit in an iconic lineage of mushroom-forming fungi: is preadaptation a requirement?</title>
        <authorList>
            <consortium name="DOE Joint Genome Institute"/>
            <person name="Looney B.P."/>
            <person name="Miyauchi S."/>
            <person name="Morin E."/>
            <person name="Drula E."/>
            <person name="Courty P.E."/>
            <person name="Chicoki N."/>
            <person name="Fauchery L."/>
            <person name="Kohler A."/>
            <person name="Kuo A."/>
            <person name="LaButti K."/>
            <person name="Pangilinan J."/>
            <person name="Lipzen A."/>
            <person name="Riley R."/>
            <person name="Andreopoulos W."/>
            <person name="He G."/>
            <person name="Johnson J."/>
            <person name="Barry K.W."/>
            <person name="Grigoriev I.V."/>
            <person name="Nagy L."/>
            <person name="Hibbett D."/>
            <person name="Henrissat B."/>
            <person name="Matheny P.B."/>
            <person name="Labbe J."/>
            <person name="Martin A.F."/>
        </authorList>
    </citation>
    <scope>NUCLEOTIDE SEQUENCE</scope>
    <source>
        <strain evidence="1">BPL698</strain>
    </source>
</reference>
<protein>
    <submittedName>
        <fullName evidence="1">Uncharacterized protein</fullName>
    </submittedName>
</protein>
<comment type="caution">
    <text evidence="1">The sequence shown here is derived from an EMBL/GenBank/DDBJ whole genome shotgun (WGS) entry which is preliminary data.</text>
</comment>
<dbReference type="EMBL" id="JAGFNK010000128">
    <property type="protein sequence ID" value="KAI9507359.1"/>
    <property type="molecule type" value="Genomic_DNA"/>
</dbReference>
<keyword evidence="2" id="KW-1185">Reference proteome</keyword>
<gene>
    <name evidence="1" type="ORF">F5148DRAFT_120171</name>
</gene>
<sequence length="330" mass="36000">MYHRFHDVDQYSWSEIPDIPFIFPPSPIPSDCSRAPPQMQLAPYGISSTPFDKNRSKGSQDFYAPPCAAIADLPGRGDVWNALIPSQLYSANAGLPPGSQGQTLHDQQFAFGEAPSPFTFSMDNVWPAPLAFENYVSAPITPPSVPGPSPVPHLPPLPPLPPPPPTDRTSFSPISRLDDPTSLAYPAPPEPISTPGDSPRPKHSQVSAAPPKPRSTPRSSRHPIKKKRKSDQPEAVSDDGSTMLQCCMTVKPESLARHLKSDGHKRNAGLPLDRPEACSFCNIAFARQDARNRHFRSQHGGKSAPDARTAHVKIKRPSATHPSLLPRKRK</sequence>
<evidence type="ECO:0000313" key="2">
    <source>
        <dbReference type="Proteomes" id="UP001207468"/>
    </source>
</evidence>
<accession>A0ACC0U8E1</accession>
<proteinExistence type="predicted"/>
<organism evidence="1 2">
    <name type="scientific">Russula earlei</name>
    <dbReference type="NCBI Taxonomy" id="71964"/>
    <lineage>
        <taxon>Eukaryota</taxon>
        <taxon>Fungi</taxon>
        <taxon>Dikarya</taxon>
        <taxon>Basidiomycota</taxon>
        <taxon>Agaricomycotina</taxon>
        <taxon>Agaricomycetes</taxon>
        <taxon>Russulales</taxon>
        <taxon>Russulaceae</taxon>
        <taxon>Russula</taxon>
    </lineage>
</organism>